<accession>A0A1D3TJ96</accession>
<gene>
    <name evidence="3" type="primary">PocGH01_11032500</name>
    <name evidence="3" type="ORF">POCGH01_11032500</name>
</gene>
<name>A0A1D3TJ96_PLAOA</name>
<evidence type="ECO:0000313" key="4">
    <source>
        <dbReference type="Proteomes" id="UP000242942"/>
    </source>
</evidence>
<dbReference type="VEuPathDB" id="PlasmoDB:POWCR01_110026900"/>
<feature type="chain" id="PRO_5008921567" evidence="2">
    <location>
        <begin position="24"/>
        <end position="645"/>
    </location>
</feature>
<evidence type="ECO:0000256" key="1">
    <source>
        <dbReference type="SAM" id="MobiDB-lite"/>
    </source>
</evidence>
<dbReference type="OrthoDB" id="387072at2759"/>
<sequence length="645" mass="75428">MIRLHKFVFTFILAVEFFNPGDIEYISLQKCSSAKNEVAGFAHNYKRSGHSSSSEEKEEKEPLPSTSKQEEKEPLPTTSKQEEKEPLPSTSKQEETEPLPSTSKQEETEPLPSTSRKSIEAYHKYKSGWTFKGLNASKGFINCSLDSILDSDMRNYNNGSNGELTDRYRADITGKDVDELCIKSYVWKTNQMTHLKLSKRKNLYLDICQSCKQFFADDEECINSSLNLSLHSTDMSNQSIIINFPVTYILSKLVSSLINLDSYNEDQMNYTCTKLLGQFIEDIEKRKKELPYHLGVFSIYVNTHFYEMKRLFSKNTNINKNKTKKDCKHLMDVLTETDKLNHKLLNKTKKKFLENQKNKVKIENYLLSIINVRQRDARMNEYISHIYDFAYKTYNIIEGIKQIYNDEHNRLLLTESETPELFYLRNNDLIKNTCSVHIIATLSWFFNQIHMGMYNKQKSVLDIYIEKFTPENISKLIKSIYNYKKNYKKNVLNICSNVMNNVINIVESVLVGFFKHGKIFNKNNVTFSNIIKFTEITILRSKLIDILNFSIFPSLSHNKLSNGEIRQKENLICLMKNFSDKMNSYFFALKSGHLKKLFLENYEKYDMKDDTMSNSKDLYFCSKPGKYFIHKIVVTKMLFLINIYT</sequence>
<keyword evidence="4" id="KW-1185">Reference proteome</keyword>
<organism evidence="3 4">
    <name type="scientific">Plasmodium ovale</name>
    <name type="common">malaria parasite P. ovale</name>
    <dbReference type="NCBI Taxonomy" id="36330"/>
    <lineage>
        <taxon>Eukaryota</taxon>
        <taxon>Sar</taxon>
        <taxon>Alveolata</taxon>
        <taxon>Apicomplexa</taxon>
        <taxon>Aconoidasida</taxon>
        <taxon>Haemosporida</taxon>
        <taxon>Plasmodiidae</taxon>
        <taxon>Plasmodium</taxon>
        <taxon>Plasmodium (Plasmodium)</taxon>
    </lineage>
</organism>
<feature type="compositionally biased region" description="Basic and acidic residues" evidence="1">
    <location>
        <begin position="53"/>
        <end position="86"/>
    </location>
</feature>
<evidence type="ECO:0000313" key="3">
    <source>
        <dbReference type="EMBL" id="SCP05023.1"/>
    </source>
</evidence>
<proteinExistence type="predicted"/>
<feature type="region of interest" description="Disordered" evidence="1">
    <location>
        <begin position="45"/>
        <end position="116"/>
    </location>
</feature>
<feature type="signal peptide" evidence="2">
    <location>
        <begin position="1"/>
        <end position="23"/>
    </location>
</feature>
<dbReference type="EMBL" id="LT594592">
    <property type="protein sequence ID" value="SCP05023.1"/>
    <property type="molecule type" value="Genomic_DNA"/>
</dbReference>
<dbReference type="AlphaFoldDB" id="A0A1D3TJ96"/>
<protein>
    <submittedName>
        <fullName evidence="3">Uncharacterized protein</fullName>
    </submittedName>
</protein>
<keyword evidence="2" id="KW-0732">Signal</keyword>
<dbReference type="VEuPathDB" id="PlasmoDB:PocGH01_11032500"/>
<evidence type="ECO:0000256" key="2">
    <source>
        <dbReference type="SAM" id="SignalP"/>
    </source>
</evidence>
<dbReference type="Proteomes" id="UP000242942">
    <property type="component" value="Chromosome 11"/>
</dbReference>
<reference evidence="3 4" key="1">
    <citation type="submission" date="2016-06" db="EMBL/GenBank/DDBJ databases">
        <authorList>
            <consortium name="Pathogen Informatics"/>
        </authorList>
    </citation>
    <scope>NUCLEOTIDE SEQUENCE [LARGE SCALE GENOMIC DNA]</scope>
    <source>
        <strain evidence="3">PocGH01</strain>
    </source>
</reference>